<feature type="compositionally biased region" description="Basic and acidic residues" evidence="1">
    <location>
        <begin position="86"/>
        <end position="96"/>
    </location>
</feature>
<dbReference type="AlphaFoldDB" id="A0AAW0D7K2"/>
<feature type="region of interest" description="Disordered" evidence="1">
    <location>
        <begin position="86"/>
        <end position="109"/>
    </location>
</feature>
<dbReference type="EMBL" id="JAYKXP010000021">
    <property type="protein sequence ID" value="KAK7047127.1"/>
    <property type="molecule type" value="Genomic_DNA"/>
</dbReference>
<name>A0AAW0D7K2_9AGAR</name>
<evidence type="ECO:0000313" key="3">
    <source>
        <dbReference type="Proteomes" id="UP001383192"/>
    </source>
</evidence>
<comment type="caution">
    <text evidence="2">The sequence shown here is derived from an EMBL/GenBank/DDBJ whole genome shotgun (WGS) entry which is preliminary data.</text>
</comment>
<evidence type="ECO:0000256" key="1">
    <source>
        <dbReference type="SAM" id="MobiDB-lite"/>
    </source>
</evidence>
<evidence type="ECO:0000313" key="2">
    <source>
        <dbReference type="EMBL" id="KAK7047127.1"/>
    </source>
</evidence>
<keyword evidence="3" id="KW-1185">Reference proteome</keyword>
<reference evidence="2 3" key="1">
    <citation type="submission" date="2024-01" db="EMBL/GenBank/DDBJ databases">
        <title>A draft genome for a cacao thread blight-causing isolate of Paramarasmius palmivorus.</title>
        <authorList>
            <person name="Baruah I.K."/>
            <person name="Bukari Y."/>
            <person name="Amoako-Attah I."/>
            <person name="Meinhardt L.W."/>
            <person name="Bailey B.A."/>
            <person name="Cohen S.P."/>
        </authorList>
    </citation>
    <scope>NUCLEOTIDE SEQUENCE [LARGE SCALE GENOMIC DNA]</scope>
    <source>
        <strain evidence="2 3">GH-12</strain>
    </source>
</reference>
<accession>A0AAW0D7K2</accession>
<gene>
    <name evidence="2" type="ORF">VNI00_006792</name>
</gene>
<proteinExistence type="predicted"/>
<protein>
    <submittedName>
        <fullName evidence="2">Uncharacterized protein</fullName>
    </submittedName>
</protein>
<dbReference type="Proteomes" id="UP001383192">
    <property type="component" value="Unassembled WGS sequence"/>
</dbReference>
<sequence>MSTEERQIHARNLAEEDIQQALLHNAILRDCRHEKNIRTFHCPSRNNQTAFGDSEIKCRICKFAITVPMSKAKQDILRRQLKKWDSEARRNREGKAVRGRTGSQQNAVAGPSTAEIIQEECVKVVVITSNKCERPEFILEITSNKSIIDPSTLPDLCKTKHLQMYIPEVGEFAELPGHAVYVHGRMLICIAAQVNMKFCPVGLKYVEELHRQLPMPIPHFKDSFRARMAESGFYLGSSIDLY</sequence>
<organism evidence="2 3">
    <name type="scientific">Paramarasmius palmivorus</name>
    <dbReference type="NCBI Taxonomy" id="297713"/>
    <lineage>
        <taxon>Eukaryota</taxon>
        <taxon>Fungi</taxon>
        <taxon>Dikarya</taxon>
        <taxon>Basidiomycota</taxon>
        <taxon>Agaricomycotina</taxon>
        <taxon>Agaricomycetes</taxon>
        <taxon>Agaricomycetidae</taxon>
        <taxon>Agaricales</taxon>
        <taxon>Marasmiineae</taxon>
        <taxon>Marasmiaceae</taxon>
        <taxon>Paramarasmius</taxon>
    </lineage>
</organism>